<evidence type="ECO:0000256" key="8">
    <source>
        <dbReference type="ARBA" id="ARBA00022618"/>
    </source>
</evidence>
<feature type="compositionally biased region" description="Basic and acidic residues" evidence="17">
    <location>
        <begin position="1720"/>
        <end position="1730"/>
    </location>
</feature>
<evidence type="ECO:0000256" key="1">
    <source>
        <dbReference type="ARBA" id="ARBA00004123"/>
    </source>
</evidence>
<feature type="compositionally biased region" description="Low complexity" evidence="17">
    <location>
        <begin position="2065"/>
        <end position="2084"/>
    </location>
</feature>
<dbReference type="EMBL" id="JAAOAR010000366">
    <property type="protein sequence ID" value="KAF5585604.1"/>
    <property type="molecule type" value="Genomic_DNA"/>
</dbReference>
<evidence type="ECO:0000256" key="4">
    <source>
        <dbReference type="ARBA" id="ARBA00010146"/>
    </source>
</evidence>
<keyword evidence="10" id="KW-0498">Mitosis</keyword>
<dbReference type="PROSITE" id="PS51293">
    <property type="entry name" value="SANT"/>
    <property type="match status" value="1"/>
</dbReference>
<feature type="compositionally biased region" description="Polar residues" evidence="17">
    <location>
        <begin position="1924"/>
        <end position="1936"/>
    </location>
</feature>
<dbReference type="GO" id="GO:0005876">
    <property type="term" value="C:spindle microtubule"/>
    <property type="evidence" value="ECO:0007669"/>
    <property type="project" value="TreeGrafter"/>
</dbReference>
<feature type="compositionally biased region" description="Basic and acidic residues" evidence="17">
    <location>
        <begin position="1693"/>
        <end position="1713"/>
    </location>
</feature>
<comment type="subcellular location">
    <subcellularLocation>
        <location evidence="3">Chromosome</location>
        <location evidence="3">Centromere</location>
        <location evidence="3">Kinetochore</location>
    </subcellularLocation>
    <subcellularLocation>
        <location evidence="2">Cytoplasm</location>
        <location evidence="2">Cytoskeleton</location>
        <location evidence="2">Spindle</location>
    </subcellularLocation>
    <subcellularLocation>
        <location evidence="1">Nucleus</location>
    </subcellularLocation>
</comment>
<evidence type="ECO:0000259" key="18">
    <source>
        <dbReference type="PROSITE" id="PS51293"/>
    </source>
</evidence>
<feature type="compositionally biased region" description="Low complexity" evidence="17">
    <location>
        <begin position="2040"/>
        <end position="2055"/>
    </location>
</feature>
<evidence type="ECO:0000256" key="17">
    <source>
        <dbReference type="SAM" id="MobiDB-lite"/>
    </source>
</evidence>
<feature type="compositionally biased region" description="Acidic residues" evidence="17">
    <location>
        <begin position="565"/>
        <end position="574"/>
    </location>
</feature>
<evidence type="ECO:0000256" key="15">
    <source>
        <dbReference type="ARBA" id="ARBA00023328"/>
    </source>
</evidence>
<evidence type="ECO:0000256" key="14">
    <source>
        <dbReference type="ARBA" id="ARBA00023306"/>
    </source>
</evidence>
<evidence type="ECO:0000256" key="9">
    <source>
        <dbReference type="ARBA" id="ARBA00022701"/>
    </source>
</evidence>
<keyword evidence="8" id="KW-0132">Cell division</keyword>
<keyword evidence="7" id="KW-0963">Cytoplasm</keyword>
<dbReference type="GO" id="GO:0003677">
    <property type="term" value="F:DNA binding"/>
    <property type="evidence" value="ECO:0007669"/>
    <property type="project" value="UniProtKB-KW"/>
</dbReference>
<feature type="compositionally biased region" description="Low complexity" evidence="17">
    <location>
        <begin position="1770"/>
        <end position="1781"/>
    </location>
</feature>
<feature type="region of interest" description="Disordered" evidence="17">
    <location>
        <begin position="959"/>
        <end position="982"/>
    </location>
</feature>
<keyword evidence="20" id="KW-1185">Reference proteome</keyword>
<feature type="region of interest" description="Disordered" evidence="17">
    <location>
        <begin position="2316"/>
        <end position="2346"/>
    </location>
</feature>
<dbReference type="PANTHER" id="PTHR28025:SF1">
    <property type="entry name" value="DASH COMPLEX SUBUNIT DAD1"/>
    <property type="match status" value="1"/>
</dbReference>
<feature type="compositionally biased region" description="Basic and acidic residues" evidence="17">
    <location>
        <begin position="640"/>
        <end position="649"/>
    </location>
</feature>
<accession>A0A8H5L6I1</accession>
<feature type="compositionally biased region" description="Basic and acidic residues" evidence="17">
    <location>
        <begin position="440"/>
        <end position="464"/>
    </location>
</feature>
<feature type="compositionally biased region" description="Pro residues" evidence="17">
    <location>
        <begin position="1975"/>
        <end position="1985"/>
    </location>
</feature>
<dbReference type="SUPFAM" id="SSF46689">
    <property type="entry name" value="Homeodomain-like"/>
    <property type="match status" value="2"/>
</dbReference>
<keyword evidence="19" id="KW-0238">DNA-binding</keyword>
<feature type="compositionally biased region" description="Basic residues" evidence="17">
    <location>
        <begin position="1235"/>
        <end position="1250"/>
    </location>
</feature>
<feature type="compositionally biased region" description="Pro residues" evidence="17">
    <location>
        <begin position="1756"/>
        <end position="1769"/>
    </location>
</feature>
<feature type="region of interest" description="Disordered" evidence="17">
    <location>
        <begin position="1"/>
        <end position="574"/>
    </location>
</feature>
<feature type="compositionally biased region" description="Basic and acidic residues" evidence="17">
    <location>
        <begin position="19"/>
        <end position="51"/>
    </location>
</feature>
<feature type="compositionally biased region" description="Polar residues" evidence="17">
    <location>
        <begin position="1954"/>
        <end position="1969"/>
    </location>
</feature>
<feature type="compositionally biased region" description="Polar residues" evidence="17">
    <location>
        <begin position="1357"/>
        <end position="1368"/>
    </location>
</feature>
<feature type="compositionally biased region" description="Basic and acidic residues" evidence="17">
    <location>
        <begin position="2329"/>
        <end position="2346"/>
    </location>
</feature>
<dbReference type="Pfam" id="PF08649">
    <property type="entry name" value="DASH_Dad1"/>
    <property type="match status" value="1"/>
</dbReference>
<evidence type="ECO:0000256" key="16">
    <source>
        <dbReference type="ARBA" id="ARBA00030566"/>
    </source>
</evidence>
<evidence type="ECO:0000256" key="7">
    <source>
        <dbReference type="ARBA" id="ARBA00022490"/>
    </source>
</evidence>
<feature type="region of interest" description="Disordered" evidence="17">
    <location>
        <begin position="1233"/>
        <end position="1462"/>
    </location>
</feature>
<keyword evidence="9" id="KW-0493">Microtubule</keyword>
<feature type="compositionally biased region" description="Basic and acidic residues" evidence="17">
    <location>
        <begin position="1640"/>
        <end position="1656"/>
    </location>
</feature>
<protein>
    <recommendedName>
        <fullName evidence="5">DASH complex subunit DAD1</fullName>
    </recommendedName>
    <alternativeName>
        <fullName evidence="16">Outer kinetochore protein DAD1</fullName>
    </alternativeName>
</protein>
<feature type="compositionally biased region" description="Basic and acidic residues" evidence="17">
    <location>
        <begin position="64"/>
        <end position="75"/>
    </location>
</feature>
<dbReference type="SMART" id="SM00717">
    <property type="entry name" value="SANT"/>
    <property type="match status" value="2"/>
</dbReference>
<feature type="compositionally biased region" description="Polar residues" evidence="17">
    <location>
        <begin position="959"/>
        <end position="972"/>
    </location>
</feature>
<evidence type="ECO:0000256" key="5">
    <source>
        <dbReference type="ARBA" id="ARBA00020261"/>
    </source>
</evidence>
<feature type="compositionally biased region" description="Polar residues" evidence="17">
    <location>
        <begin position="1810"/>
        <end position="1830"/>
    </location>
</feature>
<feature type="compositionally biased region" description="Basic and acidic residues" evidence="17">
    <location>
        <begin position="521"/>
        <end position="537"/>
    </location>
</feature>
<evidence type="ECO:0000256" key="12">
    <source>
        <dbReference type="ARBA" id="ARBA00023212"/>
    </source>
</evidence>
<feature type="compositionally biased region" description="Basic and acidic residues" evidence="17">
    <location>
        <begin position="1521"/>
        <end position="1531"/>
    </location>
</feature>
<dbReference type="CDD" id="cd00167">
    <property type="entry name" value="SANT"/>
    <property type="match status" value="1"/>
</dbReference>
<feature type="compositionally biased region" description="Basic and acidic residues" evidence="17">
    <location>
        <begin position="477"/>
        <end position="505"/>
    </location>
</feature>
<evidence type="ECO:0000256" key="11">
    <source>
        <dbReference type="ARBA" id="ARBA00022838"/>
    </source>
</evidence>
<reference evidence="19 20" key="1">
    <citation type="submission" date="2020-05" db="EMBL/GenBank/DDBJ databases">
        <title>Identification and distribution of gene clusters putatively required for synthesis of sphingolipid metabolism inhibitors in phylogenetically diverse species of the filamentous fungus Fusarium.</title>
        <authorList>
            <person name="Kim H.-S."/>
            <person name="Busman M."/>
            <person name="Brown D.W."/>
            <person name="Divon H."/>
            <person name="Uhlig S."/>
            <person name="Proctor R.H."/>
        </authorList>
    </citation>
    <scope>NUCLEOTIDE SEQUENCE [LARGE SCALE GENOMIC DNA]</scope>
    <source>
        <strain evidence="19 20">NRRL 25211</strain>
    </source>
</reference>
<feature type="compositionally biased region" description="Low complexity" evidence="17">
    <location>
        <begin position="700"/>
        <end position="709"/>
    </location>
</feature>
<feature type="compositionally biased region" description="Basic and acidic residues" evidence="17">
    <location>
        <begin position="715"/>
        <end position="739"/>
    </location>
</feature>
<feature type="region of interest" description="Disordered" evidence="17">
    <location>
        <begin position="1521"/>
        <end position="2224"/>
    </location>
</feature>
<dbReference type="Gene3D" id="1.10.10.60">
    <property type="entry name" value="Homeodomain-like"/>
    <property type="match status" value="1"/>
</dbReference>
<dbReference type="GO" id="GO:0044732">
    <property type="term" value="C:mitotic spindle pole body"/>
    <property type="evidence" value="ECO:0007669"/>
    <property type="project" value="TreeGrafter"/>
</dbReference>
<gene>
    <name evidence="19" type="ORF">FPANT_7447</name>
</gene>
<feature type="compositionally biased region" description="Low complexity" evidence="17">
    <location>
        <begin position="1392"/>
        <end position="1416"/>
    </location>
</feature>
<feature type="region of interest" description="Disordered" evidence="17">
    <location>
        <begin position="640"/>
        <end position="931"/>
    </location>
</feature>
<dbReference type="Proteomes" id="UP000544095">
    <property type="component" value="Unassembled WGS sequence"/>
</dbReference>
<dbReference type="InterPro" id="IPR001005">
    <property type="entry name" value="SANT/Myb"/>
</dbReference>
<feature type="compositionally biased region" description="Basic and acidic residues" evidence="17">
    <location>
        <begin position="916"/>
        <end position="928"/>
    </location>
</feature>
<feature type="compositionally biased region" description="Basic and acidic residues" evidence="17">
    <location>
        <begin position="1267"/>
        <end position="1278"/>
    </location>
</feature>
<evidence type="ECO:0000256" key="6">
    <source>
        <dbReference type="ARBA" id="ARBA00022454"/>
    </source>
</evidence>
<evidence type="ECO:0000256" key="13">
    <source>
        <dbReference type="ARBA" id="ARBA00023242"/>
    </source>
</evidence>
<feature type="compositionally biased region" description="Basic and acidic residues" evidence="17">
    <location>
        <begin position="2191"/>
        <end position="2224"/>
    </location>
</feature>
<feature type="compositionally biased region" description="Polar residues" evidence="17">
    <location>
        <begin position="1612"/>
        <end position="1623"/>
    </location>
</feature>
<feature type="compositionally biased region" description="Polar residues" evidence="17">
    <location>
        <begin position="1986"/>
        <end position="1998"/>
    </location>
</feature>
<feature type="compositionally biased region" description="Basic and acidic residues" evidence="17">
    <location>
        <begin position="109"/>
        <end position="155"/>
    </location>
</feature>
<dbReference type="GO" id="GO:0051301">
    <property type="term" value="P:cell division"/>
    <property type="evidence" value="ECO:0007669"/>
    <property type="project" value="UniProtKB-KW"/>
</dbReference>
<feature type="compositionally biased region" description="Basic and acidic residues" evidence="17">
    <location>
        <begin position="223"/>
        <end position="299"/>
    </location>
</feature>
<dbReference type="InterPro" id="IPR013958">
    <property type="entry name" value="DASH_Dad1"/>
</dbReference>
<dbReference type="InterPro" id="IPR017884">
    <property type="entry name" value="SANT_dom"/>
</dbReference>
<feature type="compositionally biased region" description="Low complexity" evidence="17">
    <location>
        <begin position="1339"/>
        <end position="1348"/>
    </location>
</feature>
<feature type="domain" description="SANT" evidence="18">
    <location>
        <begin position="1180"/>
        <end position="1231"/>
    </location>
</feature>
<sequence length="2346" mass="260631">MRRRRGSDYHRTNRASRYSRYERSRSPRDRSPDRFDRTPQYNDGDRRRPSDARAGNGGFQPGRDFGDPLRREPPRGPKALIDAPSGPRGGGFGGEFRGGRGRGRGRGWSSRDDSRDRGRDRDIDFRDRYHDDRSRERDRDRERDREWREPRDFRSRRSPIGRARSPTRDFRDRDGPLGVDADRSRRGSRDGGPPSAGSSSSDPQFGMAPYPRGGGFHRGRGRGRGDWSSERGRGRGPYMDDRGDRYPRSRSQEGRWARDRDDRDRMDRMDRYADPDTRRDIRDDRDPRDRELFRNKLEARANAGHDSGLSSKEVSPPPAAPAASAFGPVPNRGLSVGEGYVSASAATKIPPTAPRAFNDRPPSAGHDPTMPSVGLGKGMMHDGPSIPVGPRAQQPPPPRPSSKQWINPNLKKGPDSPKLMRSPSFVQQRPPLRRGSSQYDHYHDDERRPRSSDAKSEPHYDNRARTNYSAEPGEITVKSERESQSARASMDRDTRPINASRRDSYRSGPSPTMENMPRFGQESEIRARDPREVPKETTRRKRSQPIIRALRFEVPPKPAPVDQNSESDDDDDMADYFDMEIGKTEAELSKLEKPKLPTQVIARFAALSHGSMVKIIGEGEGLLKMVKKLPESVNKRVIEKIHDPKPIEEAKEDVEMADAVGSTDKVDSEPPKQLHQEVQAELDPEPEHSIQVKGSEEPVEAAPAPEPTAQGDAESTERPIEHAAKAAGGKIDDSSHEEAALSLDQTSHQSRIEKSNEQRTEKPVEQPIEESFGKPTEGTEENHTEKPVPKAENEDTEMSIAPELEPKSGAMDIDEPHTETDLVAPDSPSPPNKKAVDVPSIASETAPIESLEPQKTERTPLGVSEDSHKERPHKDKPIDISAETNGVQPTQTPVAKPTEALLEPTPANPDNAISEKPTERFTKPHPENLTENTEALGHGQVAVEGAPVSVVCPNVVLQTTETASKPPSTPSQVDDDETESEDDSFMNLDTVRQYMTTPPVDSLPNYSCMPWDKDSTFLKTLDSSIALDEFVLEHLDKMHLEKSAEQDHDRKIYKDNYERYLDFTMSNDPAAVKSRGKFSVSTGIEITGTVTPEPKHEGSGRGRRFATERDLERVLQASMREDEERKERELRMQQEKYRTDKEAIIPNMIWNQEEKDNTKYLDKSGYTPVDRLVSAWRVLPPVNNFTEEEAGLFEKRYLEAPKQWGRVAEAIPHRDFGSCIQYYYMNKKDLNLKEKLKKQPKRRRKGKAKQRSSALVSELGNGDGETEENHDTGENGERRRPRRAAAPTWGFEQPPVDTENSTPNATPGRRGGSAKVDHPEKVDGRKRRRGPKEKEPKAAKANQTLAAAPGPGKGRSRSNSRALNTDGPSTPLPAAESHRHPGQFEQHPAGMQLPFPVQQQQQQQPQQPIQTLERQQSVAPSSISEVMAAPSLRPDPPPQPAMATFNLAHPPSERKAPTQASSYWSVSESNDFPLLLRSFGSDWTGIAAHMGSKTAVMVKNYFVRQKDQGKAEWEVLVQEADRKRAVGDKLPDPPQPSTGGRGRRYDSSAAASRPLAVAPGIDLHAETSQPKMEPSVPRGQPFGLYGSPIAQAPITQQPLVQPQQQPMPVGQHSTTQPVTQTMSPGPRPLRAPVRQFGFPDGERERERERERDREQSVRVPLPQKATSRPPGSESREQRPLAAAQPLQPARSEAMVEHNAHMERQKMEIQRLEQEQLEIARQSERRVKQEPEVTPQPHRYEPFGHRQQGSLGGQPLARPPQEPGRPPSYAPPLQQQAPVQPVRNLMGEQTPVRSPQMNTPSSRPMSALQHRPSSGSMHEQYGSVTPQSGTPVQPPAAAPRPAEPRKGGLNIMSLLNDDPPPQPKRVSDVTSTPTRPSPTPPPQAMGRTLPGPAPPSQMRRGEAEPYSPYGRGTPVMPSLKPTYADSPQPQHMGSSRASIGVSLEAAAERDYYRQNPYQPSSHSRTNSPQSGHRYAPPGPPGPPGPPQYQNQGYPTSYAATGQPAHAGSPGGQYALHPSASRAREVPQGGRDASWPPPQQPPSSMQQPPGWASQQPPNAQPPPQQQPWPTQHPSSKPQTPAPSWAPTQPPSQPPPQQAHHMSMRDDGRNPYFASGPGMPPQQHQMQGRYPPTVSRGPESVPTPQPPYSRYASTPGPGPGPPREIPGRSYTPISSYDSRGPPQPPPGAPVYPGHETRDLRGDPRVDPRDMMRGGLRPHEYERPPPDHYRRSASAMGGHEKTYFEQQREALIGEIAMARHSFEHVLANINKLNRSLEAVTAVWTTFPFKIAKLIEMVAQVGNEFSSVEALWSQFENVMDKDGKAEGETEQADQTEHHGEEGDTTVKHEGA</sequence>
<keyword evidence="11" id="KW-0995">Kinetochore</keyword>
<keyword evidence="14" id="KW-0131">Cell cycle</keyword>
<feature type="compositionally biased region" description="Polar residues" evidence="17">
    <location>
        <begin position="1790"/>
        <end position="1803"/>
    </location>
</feature>
<comment type="caution">
    <text evidence="19">The sequence shown here is derived from an EMBL/GenBank/DDBJ whole genome shotgun (WGS) entry which is preliminary data.</text>
</comment>
<evidence type="ECO:0000256" key="3">
    <source>
        <dbReference type="ARBA" id="ARBA00004629"/>
    </source>
</evidence>
<feature type="compositionally biased region" description="Low complexity" evidence="17">
    <location>
        <begin position="1596"/>
        <end position="1611"/>
    </location>
</feature>
<feature type="compositionally biased region" description="Basic and acidic residues" evidence="17">
    <location>
        <begin position="780"/>
        <end position="793"/>
    </location>
</feature>
<name>A0A8H5L6I1_9HYPO</name>
<feature type="compositionally biased region" description="Gly residues" evidence="17">
    <location>
        <begin position="87"/>
        <end position="96"/>
    </location>
</feature>
<keyword evidence="13" id="KW-0539">Nucleus</keyword>
<proteinExistence type="inferred from homology"/>
<keyword evidence="12" id="KW-0206">Cytoskeleton</keyword>
<evidence type="ECO:0000256" key="10">
    <source>
        <dbReference type="ARBA" id="ARBA00022776"/>
    </source>
</evidence>
<dbReference type="Pfam" id="PF00249">
    <property type="entry name" value="Myb_DNA-binding"/>
    <property type="match status" value="1"/>
</dbReference>
<feature type="compositionally biased region" description="Basic and acidic residues" evidence="17">
    <location>
        <begin position="1"/>
        <end position="11"/>
    </location>
</feature>
<evidence type="ECO:0000313" key="20">
    <source>
        <dbReference type="Proteomes" id="UP000544095"/>
    </source>
</evidence>
<dbReference type="GO" id="GO:0051010">
    <property type="term" value="F:microtubule plus-end binding"/>
    <property type="evidence" value="ECO:0007669"/>
    <property type="project" value="TreeGrafter"/>
</dbReference>
<feature type="compositionally biased region" description="Basic and acidic residues" evidence="17">
    <location>
        <begin position="685"/>
        <end position="696"/>
    </location>
</feature>
<keyword evidence="6" id="KW-0158">Chromosome</keyword>
<keyword evidence="15" id="KW-0137">Centromere</keyword>
<feature type="compositionally biased region" description="Low complexity" evidence="17">
    <location>
        <begin position="191"/>
        <end position="203"/>
    </location>
</feature>
<dbReference type="InterPro" id="IPR009057">
    <property type="entry name" value="Homeodomain-like_sf"/>
</dbReference>
<dbReference type="PANTHER" id="PTHR28025">
    <property type="entry name" value="DASH COMPLEX SUBUNIT DAD1"/>
    <property type="match status" value="1"/>
</dbReference>
<dbReference type="GO" id="GO:0042729">
    <property type="term" value="C:DASH complex"/>
    <property type="evidence" value="ECO:0007669"/>
    <property type="project" value="InterPro"/>
</dbReference>
<feature type="compositionally biased region" description="Basic and acidic residues" evidence="17">
    <location>
        <begin position="166"/>
        <end position="189"/>
    </location>
</feature>
<feature type="compositionally biased region" description="Basic and acidic residues" evidence="17">
    <location>
        <begin position="750"/>
        <end position="764"/>
    </location>
</feature>
<feature type="compositionally biased region" description="Basic and acidic residues" evidence="17">
    <location>
        <begin position="664"/>
        <end position="675"/>
    </location>
</feature>
<feature type="compositionally biased region" description="Low complexity" evidence="17">
    <location>
        <begin position="1679"/>
        <end position="1690"/>
    </location>
</feature>
<evidence type="ECO:0000313" key="19">
    <source>
        <dbReference type="EMBL" id="KAF5585604.1"/>
    </source>
</evidence>
<organism evidence="19 20">
    <name type="scientific">Fusarium pseudoanthophilum</name>
    <dbReference type="NCBI Taxonomy" id="48495"/>
    <lineage>
        <taxon>Eukaryota</taxon>
        <taxon>Fungi</taxon>
        <taxon>Dikarya</taxon>
        <taxon>Ascomycota</taxon>
        <taxon>Pezizomycotina</taxon>
        <taxon>Sordariomycetes</taxon>
        <taxon>Hypocreomycetidae</taxon>
        <taxon>Hypocreales</taxon>
        <taxon>Nectriaceae</taxon>
        <taxon>Fusarium</taxon>
        <taxon>Fusarium fujikuroi species complex</taxon>
    </lineage>
</organism>
<feature type="compositionally biased region" description="Polar residues" evidence="17">
    <location>
        <begin position="882"/>
        <end position="893"/>
    </location>
</feature>
<comment type="similarity">
    <text evidence="4">Belongs to the DASH complex DAD1 family.</text>
</comment>
<evidence type="ECO:0000256" key="2">
    <source>
        <dbReference type="ARBA" id="ARBA00004186"/>
    </source>
</evidence>
<feature type="compositionally biased region" description="Basic and acidic residues" evidence="17">
    <location>
        <begin position="865"/>
        <end position="878"/>
    </location>
</feature>
<dbReference type="Gene3D" id="1.20.58.1880">
    <property type="match status" value="1"/>
</dbReference>
<feature type="compositionally biased region" description="Pro residues" evidence="17">
    <location>
        <begin position="2085"/>
        <end position="2094"/>
    </location>
</feature>
<dbReference type="GO" id="GO:0072686">
    <property type="term" value="C:mitotic spindle"/>
    <property type="evidence" value="ECO:0007669"/>
    <property type="project" value="InterPro"/>
</dbReference>
<feature type="compositionally biased region" description="Acidic residues" evidence="17">
    <location>
        <begin position="973"/>
        <end position="982"/>
    </location>
</feature>